<keyword evidence="2" id="KW-1185">Reference proteome</keyword>
<organism evidence="1 2">
    <name type="scientific">Passalora fulva</name>
    <name type="common">Tomato leaf mold</name>
    <name type="synonym">Cladosporium fulvum</name>
    <dbReference type="NCBI Taxonomy" id="5499"/>
    <lineage>
        <taxon>Eukaryota</taxon>
        <taxon>Fungi</taxon>
        <taxon>Dikarya</taxon>
        <taxon>Ascomycota</taxon>
        <taxon>Pezizomycotina</taxon>
        <taxon>Dothideomycetes</taxon>
        <taxon>Dothideomycetidae</taxon>
        <taxon>Mycosphaerellales</taxon>
        <taxon>Mycosphaerellaceae</taxon>
        <taxon>Fulvia</taxon>
    </lineage>
</organism>
<dbReference type="PANTHER" id="PTHR42085">
    <property type="entry name" value="F-BOX DOMAIN-CONTAINING PROTEIN"/>
    <property type="match status" value="1"/>
</dbReference>
<name>A0A9Q8PFM4_PASFU</name>
<reference evidence="1" key="1">
    <citation type="submission" date="2021-12" db="EMBL/GenBank/DDBJ databases">
        <authorList>
            <person name="Zaccaron A."/>
            <person name="Stergiopoulos I."/>
        </authorList>
    </citation>
    <scope>NUCLEOTIDE SEQUENCE</scope>
    <source>
        <strain evidence="1">Race5_Kim</strain>
    </source>
</reference>
<dbReference type="Proteomes" id="UP000756132">
    <property type="component" value="Chromosome 9"/>
</dbReference>
<dbReference type="PANTHER" id="PTHR42085:SF2">
    <property type="entry name" value="F-BOX DOMAIN-CONTAINING PROTEIN"/>
    <property type="match status" value="1"/>
</dbReference>
<accession>A0A9Q8PFM4</accession>
<dbReference type="KEGG" id="ffu:CLAFUR5_09088"/>
<dbReference type="RefSeq" id="XP_047765969.1">
    <property type="nucleotide sequence ID" value="XM_047908236.1"/>
</dbReference>
<reference evidence="1" key="2">
    <citation type="journal article" date="2022" name="Microb. Genom.">
        <title>A chromosome-scale genome assembly of the tomato pathogen Cladosporium fulvum reveals a compartmentalized genome architecture and the presence of a dispensable chromosome.</title>
        <authorList>
            <person name="Zaccaron A.Z."/>
            <person name="Chen L.H."/>
            <person name="Samaras A."/>
            <person name="Stergiopoulos I."/>
        </authorList>
    </citation>
    <scope>NUCLEOTIDE SEQUENCE</scope>
    <source>
        <strain evidence="1">Race5_Kim</strain>
    </source>
</reference>
<gene>
    <name evidence="1" type="ORF">CLAFUR5_09088</name>
</gene>
<evidence type="ECO:0000313" key="2">
    <source>
        <dbReference type="Proteomes" id="UP000756132"/>
    </source>
</evidence>
<sequence>MSAQDTTARIRGTVARQLRNDYPYMKSATLQKMLDTMTAQLYRQIDEQETELAATKARANFFMLSAELRNSIYGMAVVSSYSLSTKARKKRGDGNVTMWTTRFQSPALLSTSRQIRQEALPVFWGLNTFKIRVIVSSPEALLNDMELHDLRIWKKVVGDVHFNMIKKLEIKMLLLLTDRDIKACGEDICERAGATAKQLKTDLEMQHWDKSVILQAFALKDLGLSPSKVKLTMKGPEEWNDYDLTSP</sequence>
<protein>
    <submittedName>
        <fullName evidence="1">Uncharacterized protein</fullName>
    </submittedName>
</protein>
<dbReference type="OrthoDB" id="3650897at2759"/>
<dbReference type="InterPro" id="IPR038883">
    <property type="entry name" value="AN11006-like"/>
</dbReference>
<dbReference type="AlphaFoldDB" id="A0A9Q8PFM4"/>
<dbReference type="GeneID" id="71988966"/>
<evidence type="ECO:0000313" key="1">
    <source>
        <dbReference type="EMBL" id="UJO21603.1"/>
    </source>
</evidence>
<dbReference type="EMBL" id="CP090171">
    <property type="protein sequence ID" value="UJO21603.1"/>
    <property type="molecule type" value="Genomic_DNA"/>
</dbReference>
<proteinExistence type="predicted"/>